<dbReference type="RefSeq" id="WP_268115056.1">
    <property type="nucleotide sequence ID" value="NZ_CP113524.1"/>
</dbReference>
<keyword evidence="3" id="KW-1185">Reference proteome</keyword>
<evidence type="ECO:0000259" key="1">
    <source>
        <dbReference type="Pfam" id="PF25778"/>
    </source>
</evidence>
<dbReference type="Pfam" id="PF25778">
    <property type="entry name" value="DUF7948"/>
    <property type="match status" value="1"/>
</dbReference>
<name>A0ABY7ACW5_9FIRM</name>
<dbReference type="InterPro" id="IPR057708">
    <property type="entry name" value="DUF7948"/>
</dbReference>
<sequence>MELEPIDETVPENPRNGVALELSFINANTGLTPEGVSQQSGYHHYLKGKDSSKRRNGVPHYKELRYPAVWEGVDLELSASLNGMKMNWVLNEPSRVSSIRLHWAGLTSSTEFPATPGAYQTSLNGTSDAFVIKTGFAFYRQASVE</sequence>
<reference evidence="2" key="1">
    <citation type="submission" date="2022-11" db="EMBL/GenBank/DDBJ databases">
        <title>Lacrimispora xylanolytica sy1, complete genome.</title>
        <authorList>
            <person name="Choi S."/>
        </authorList>
    </citation>
    <scope>NUCLEOTIDE SEQUENCE</scope>
    <source>
        <strain evidence="2">Sy1</strain>
    </source>
</reference>
<protein>
    <recommendedName>
        <fullName evidence="1">DUF7948 domain-containing protein</fullName>
    </recommendedName>
</protein>
<proteinExistence type="predicted"/>
<evidence type="ECO:0000313" key="2">
    <source>
        <dbReference type="EMBL" id="WAJ23699.1"/>
    </source>
</evidence>
<dbReference type="EMBL" id="CP113524">
    <property type="protein sequence ID" value="WAJ23699.1"/>
    <property type="molecule type" value="Genomic_DNA"/>
</dbReference>
<gene>
    <name evidence="2" type="ORF">OW255_19425</name>
</gene>
<evidence type="ECO:0000313" key="3">
    <source>
        <dbReference type="Proteomes" id="UP001163115"/>
    </source>
</evidence>
<organism evidence="2 3">
    <name type="scientific">Lacrimispora xylanolytica</name>
    <dbReference type="NCBI Taxonomy" id="29375"/>
    <lineage>
        <taxon>Bacteria</taxon>
        <taxon>Bacillati</taxon>
        <taxon>Bacillota</taxon>
        <taxon>Clostridia</taxon>
        <taxon>Lachnospirales</taxon>
        <taxon>Lachnospiraceae</taxon>
        <taxon>Lacrimispora</taxon>
    </lineage>
</organism>
<accession>A0ABY7ACW5</accession>
<dbReference type="Proteomes" id="UP001163115">
    <property type="component" value="Chromosome"/>
</dbReference>
<feature type="domain" description="DUF7948" evidence="1">
    <location>
        <begin position="15"/>
        <end position="108"/>
    </location>
</feature>